<gene>
    <name evidence="7" type="ORF">DY114_05160</name>
</gene>
<comment type="similarity">
    <text evidence="2">Belongs to the guanylate kinase family.</text>
</comment>
<organism evidence="7 8">
    <name type="scientific">Apilactobacillus micheneri</name>
    <dbReference type="NCBI Taxonomy" id="1899430"/>
    <lineage>
        <taxon>Bacteria</taxon>
        <taxon>Bacillati</taxon>
        <taxon>Bacillota</taxon>
        <taxon>Bacilli</taxon>
        <taxon>Lactobacillales</taxon>
        <taxon>Lactobacillaceae</taxon>
        <taxon>Apilactobacillus</taxon>
    </lineage>
</organism>
<dbReference type="Proteomes" id="UP000777560">
    <property type="component" value="Unassembled WGS sequence"/>
</dbReference>
<dbReference type="PROSITE" id="PS50052">
    <property type="entry name" value="GUANYLATE_KINASE_2"/>
    <property type="match status" value="1"/>
</dbReference>
<keyword evidence="7" id="KW-0067">ATP-binding</keyword>
<feature type="domain" description="Guanylate kinase-like" evidence="6">
    <location>
        <begin position="5"/>
        <end position="186"/>
    </location>
</feature>
<comment type="catalytic activity">
    <reaction evidence="5">
        <text>GMP + ATP = GDP + ADP</text>
        <dbReference type="Rhea" id="RHEA:20780"/>
        <dbReference type="ChEBI" id="CHEBI:30616"/>
        <dbReference type="ChEBI" id="CHEBI:58115"/>
        <dbReference type="ChEBI" id="CHEBI:58189"/>
        <dbReference type="ChEBI" id="CHEBI:456216"/>
        <dbReference type="EC" id="2.7.4.8"/>
    </reaction>
</comment>
<evidence type="ECO:0000256" key="1">
    <source>
        <dbReference type="ARBA" id="ARBA00003531"/>
    </source>
</evidence>
<evidence type="ECO:0000256" key="4">
    <source>
        <dbReference type="ARBA" id="ARBA00022777"/>
    </source>
</evidence>
<dbReference type="PANTHER" id="PTHR23117:SF13">
    <property type="entry name" value="GUANYLATE KINASE"/>
    <property type="match status" value="1"/>
</dbReference>
<keyword evidence="8" id="KW-1185">Reference proteome</keyword>
<keyword evidence="3" id="KW-0808">Transferase</keyword>
<evidence type="ECO:0000259" key="6">
    <source>
        <dbReference type="PROSITE" id="PS50052"/>
    </source>
</evidence>
<dbReference type="SMART" id="SM00072">
    <property type="entry name" value="GuKc"/>
    <property type="match status" value="1"/>
</dbReference>
<keyword evidence="4" id="KW-0418">Kinase</keyword>
<evidence type="ECO:0000256" key="3">
    <source>
        <dbReference type="ARBA" id="ARBA00022679"/>
    </source>
</evidence>
<dbReference type="Pfam" id="PF00625">
    <property type="entry name" value="Guanylate_kin"/>
    <property type="match status" value="1"/>
</dbReference>
<reference evidence="7 8" key="1">
    <citation type="submission" date="2018-08" db="EMBL/GenBank/DDBJ databases">
        <title>Comparative genomics of wild bee and flower associated Lactobacillus reveals potential adaptation to the bee host.</title>
        <authorList>
            <person name="Vuong H.Q."/>
            <person name="Mcfrederick Q.S."/>
        </authorList>
    </citation>
    <scope>NUCLEOTIDE SEQUENCE [LARGE SCALE GENOMIC DNA]</scope>
    <source>
        <strain evidence="7 8">HV_13</strain>
    </source>
</reference>
<sequence>MEGKEKLIVITGATGSGKTTVRNYLVDQYHVGKVITHTTRSPRKNEKNNVDYYFESDSSFAKKHFLEHVEYANAKYGSSYEGLKKAWHNNPIASIVLDTQGAITYLNKLGNQAIIFFIQVNDHNSLKKRMIERGDSKEKIKQRLCSAEYERDLKIPIELRSSVHIIDNSNWQTAKHTVDKLMHELF</sequence>
<dbReference type="InterPro" id="IPR027417">
    <property type="entry name" value="P-loop_NTPase"/>
</dbReference>
<dbReference type="CDD" id="cd00071">
    <property type="entry name" value="GMPK"/>
    <property type="match status" value="1"/>
</dbReference>
<evidence type="ECO:0000313" key="7">
    <source>
        <dbReference type="EMBL" id="TPR24670.1"/>
    </source>
</evidence>
<keyword evidence="7" id="KW-0547">Nucleotide-binding</keyword>
<dbReference type="GO" id="GO:0005524">
    <property type="term" value="F:ATP binding"/>
    <property type="evidence" value="ECO:0007669"/>
    <property type="project" value="UniProtKB-KW"/>
</dbReference>
<dbReference type="Gene3D" id="3.40.50.300">
    <property type="entry name" value="P-loop containing nucleotide triphosphate hydrolases"/>
    <property type="match status" value="1"/>
</dbReference>
<dbReference type="PANTHER" id="PTHR23117">
    <property type="entry name" value="GUANYLATE KINASE-RELATED"/>
    <property type="match status" value="1"/>
</dbReference>
<dbReference type="InterPro" id="IPR008145">
    <property type="entry name" value="GK/Ca_channel_bsu"/>
</dbReference>
<name>A0ABY2Z141_9LACO</name>
<dbReference type="RefSeq" id="WP_140925959.1">
    <property type="nucleotide sequence ID" value="NZ_QUAU01000003.1"/>
</dbReference>
<accession>A0ABY2Z141</accession>
<protein>
    <submittedName>
        <fullName evidence="7">ATP-binding cassette domain-containing protein</fullName>
    </submittedName>
</protein>
<dbReference type="InterPro" id="IPR008144">
    <property type="entry name" value="Guanylate_kin-like_dom"/>
</dbReference>
<evidence type="ECO:0000256" key="2">
    <source>
        <dbReference type="ARBA" id="ARBA00005790"/>
    </source>
</evidence>
<evidence type="ECO:0000256" key="5">
    <source>
        <dbReference type="ARBA" id="ARBA00048594"/>
    </source>
</evidence>
<proteinExistence type="inferred from homology"/>
<dbReference type="SUPFAM" id="SSF52540">
    <property type="entry name" value="P-loop containing nucleoside triphosphate hydrolases"/>
    <property type="match status" value="1"/>
</dbReference>
<comment type="caution">
    <text evidence="7">The sequence shown here is derived from an EMBL/GenBank/DDBJ whole genome shotgun (WGS) entry which is preliminary data.</text>
</comment>
<dbReference type="EMBL" id="QUAV01000003">
    <property type="protein sequence ID" value="TPR24670.1"/>
    <property type="molecule type" value="Genomic_DNA"/>
</dbReference>
<evidence type="ECO:0000313" key="8">
    <source>
        <dbReference type="Proteomes" id="UP000777560"/>
    </source>
</evidence>
<comment type="function">
    <text evidence="1">Essential for recycling GMP and indirectly, cGMP.</text>
</comment>